<dbReference type="RefSeq" id="WP_115571511.1">
    <property type="nucleotide sequence ID" value="NZ_NXLT01000007.1"/>
</dbReference>
<accession>A0A3D8IMW5</accession>
<keyword evidence="2" id="KW-1185">Reference proteome</keyword>
<dbReference type="Proteomes" id="UP000256514">
    <property type="component" value="Unassembled WGS sequence"/>
</dbReference>
<proteinExistence type="predicted"/>
<dbReference type="InterPro" id="IPR029470">
    <property type="entry name" value="PDDEXK_4"/>
</dbReference>
<reference evidence="1 2" key="1">
    <citation type="submission" date="2018-04" db="EMBL/GenBank/DDBJ databases">
        <title>Novel Campyloabacter and Helicobacter Species and Strains.</title>
        <authorList>
            <person name="Mannion A.J."/>
            <person name="Shen Z."/>
            <person name="Fox J.G."/>
        </authorList>
    </citation>
    <scope>NUCLEOTIDE SEQUENCE [LARGE SCALE GENOMIC DNA]</scope>
    <source>
        <strain evidence="1 2">MIT 12-6600</strain>
    </source>
</reference>
<dbReference type="AlphaFoldDB" id="A0A3D8IMW5"/>
<name>A0A3D8IMW5_9HELI</name>
<sequence>NARVYKEYKNIDVYITNGERHIIVENKIWAGDQDRQIERYIEIIAKEQSRDSSDIESSELESSENVAQQELSQAYENIAVLYLAPYKRNPSKYSLGKWEIQGDSLVNGDNKVRFKAITYKEEILAWIENSQAKVGCITSLNAALLFYKDVVQIITNTKENTMSIEKFLTDNKENMQENMEIAFEILKNRENIIESYCEAIVEKCREQIESKDFEIVKTSKDEKMDRWNRNDLSYPFMIKPKNCGKYYFAFCVEHYIQKGKYNCYGVRIFEQDSDSNMDDNIYSKIIEYLNVEEIWWLNYNQKDWWYYEFDTSITELESKLQTFLDSSNIKALNEKLKEYQG</sequence>
<feature type="non-terminal residue" evidence="1">
    <location>
        <position position="1"/>
    </location>
</feature>
<dbReference type="Pfam" id="PF14281">
    <property type="entry name" value="PDDEXK_4"/>
    <property type="match status" value="1"/>
</dbReference>
<dbReference type="EMBL" id="NXLT01000007">
    <property type="protein sequence ID" value="RDU66340.1"/>
    <property type="molecule type" value="Genomic_DNA"/>
</dbReference>
<evidence type="ECO:0000313" key="1">
    <source>
        <dbReference type="EMBL" id="RDU66340.1"/>
    </source>
</evidence>
<dbReference type="OrthoDB" id="6346224at2"/>
<gene>
    <name evidence="1" type="ORF">CQA54_07650</name>
</gene>
<organism evidence="1 2">
    <name type="scientific">Helicobacter equorum</name>
    <dbReference type="NCBI Taxonomy" id="361872"/>
    <lineage>
        <taxon>Bacteria</taxon>
        <taxon>Pseudomonadati</taxon>
        <taxon>Campylobacterota</taxon>
        <taxon>Epsilonproteobacteria</taxon>
        <taxon>Campylobacterales</taxon>
        <taxon>Helicobacteraceae</taxon>
        <taxon>Helicobacter</taxon>
    </lineage>
</organism>
<protein>
    <submittedName>
        <fullName evidence="1">Uncharacterized protein</fullName>
    </submittedName>
</protein>
<comment type="caution">
    <text evidence="1">The sequence shown here is derived from an EMBL/GenBank/DDBJ whole genome shotgun (WGS) entry which is preliminary data.</text>
</comment>
<evidence type="ECO:0000313" key="2">
    <source>
        <dbReference type="Proteomes" id="UP000256514"/>
    </source>
</evidence>